<dbReference type="EMBL" id="NCDQ01000329">
    <property type="protein sequence ID" value="OYX00216.1"/>
    <property type="molecule type" value="Genomic_DNA"/>
</dbReference>
<evidence type="ECO:0000313" key="2">
    <source>
        <dbReference type="Proteomes" id="UP000215616"/>
    </source>
</evidence>
<proteinExistence type="predicted"/>
<dbReference type="Proteomes" id="UP000215616">
    <property type="component" value="Unassembled WGS sequence"/>
</dbReference>
<comment type="caution">
    <text evidence="1">The sequence shown here is derived from an EMBL/GenBank/DDBJ whole genome shotgun (WGS) entry which is preliminary data.</text>
</comment>
<organism evidence="1 2">
    <name type="scientific">Caulobacter vibrioides</name>
    <name type="common">Caulobacter crescentus</name>
    <dbReference type="NCBI Taxonomy" id="155892"/>
    <lineage>
        <taxon>Bacteria</taxon>
        <taxon>Pseudomonadati</taxon>
        <taxon>Pseudomonadota</taxon>
        <taxon>Alphaproteobacteria</taxon>
        <taxon>Caulobacterales</taxon>
        <taxon>Caulobacteraceae</taxon>
        <taxon>Caulobacter</taxon>
    </lineage>
</organism>
<dbReference type="AlphaFoldDB" id="A0A258CXQ9"/>
<gene>
    <name evidence="1" type="ORF">B7Z12_16575</name>
</gene>
<accession>A0A258CXQ9</accession>
<reference evidence="1 2" key="1">
    <citation type="submission" date="2017-03" db="EMBL/GenBank/DDBJ databases">
        <title>Lifting the veil on microbial sulfur biogeochemistry in mining wastewaters.</title>
        <authorList>
            <person name="Kantor R.S."/>
            <person name="Colenbrander Nelson T."/>
            <person name="Marshall S."/>
            <person name="Bennett D."/>
            <person name="Apte S."/>
            <person name="Camacho D."/>
            <person name="Thomas B.C."/>
            <person name="Warren L.A."/>
            <person name="Banfield J.F."/>
        </authorList>
    </citation>
    <scope>NUCLEOTIDE SEQUENCE [LARGE SCALE GENOMIC DNA]</scope>
    <source>
        <strain evidence="1">32-67-7</strain>
    </source>
</reference>
<sequence length="139" mass="15421">MTNAPWTEMERQALARATLALVETCVRNTKIEDWHAGREVVSPAGDFSDVKIVTPTGEIPYLEASRISDAEMKAWMIEVTNRVFTFLSFPDQPIQLGGAARWSTPKLDEKMAQGIRNRIAIRDGADPASIYGARALDLD</sequence>
<protein>
    <submittedName>
        <fullName evidence="1">Uncharacterized protein</fullName>
    </submittedName>
</protein>
<name>A0A258CXQ9_CAUVI</name>
<evidence type="ECO:0000313" key="1">
    <source>
        <dbReference type="EMBL" id="OYX00216.1"/>
    </source>
</evidence>